<keyword evidence="3" id="KW-1185">Reference proteome</keyword>
<organism evidence="2 3">
    <name type="scientific">Streptomyces rimosus subsp. rimosus</name>
    <dbReference type="NCBI Taxonomy" id="132474"/>
    <lineage>
        <taxon>Bacteria</taxon>
        <taxon>Bacillati</taxon>
        <taxon>Actinomycetota</taxon>
        <taxon>Actinomycetes</taxon>
        <taxon>Kitasatosporales</taxon>
        <taxon>Streptomycetaceae</taxon>
        <taxon>Streptomyces</taxon>
    </lineage>
</organism>
<dbReference type="InterPro" id="IPR032710">
    <property type="entry name" value="NTF2-like_dom_sf"/>
</dbReference>
<gene>
    <name evidence="2" type="ORF">SRIMR7_16320</name>
</gene>
<evidence type="ECO:0000313" key="2">
    <source>
        <dbReference type="EMBL" id="UNZ03727.1"/>
    </source>
</evidence>
<name>A0ABY3Z0A1_STRRM</name>
<dbReference type="EMBL" id="CP094298">
    <property type="protein sequence ID" value="UNZ03727.1"/>
    <property type="molecule type" value="Genomic_DNA"/>
</dbReference>
<dbReference type="Pfam" id="PF12680">
    <property type="entry name" value="SnoaL_2"/>
    <property type="match status" value="1"/>
</dbReference>
<proteinExistence type="predicted"/>
<dbReference type="SUPFAM" id="SSF54427">
    <property type="entry name" value="NTF2-like"/>
    <property type="match status" value="1"/>
</dbReference>
<protein>
    <submittedName>
        <fullName evidence="2">SnoaL-like domain protein</fullName>
    </submittedName>
</protein>
<dbReference type="Proteomes" id="UP000829494">
    <property type="component" value="Chromosome"/>
</dbReference>
<accession>A0ABY3Z0A1</accession>
<dbReference type="InterPro" id="IPR037401">
    <property type="entry name" value="SnoaL-like"/>
</dbReference>
<sequence>MFWLFVDGGRSTLACMTGLQRHPLVDTAVRYHQAVGRGAVGEELAGFFHADVVQREFPNVLFPDGAVRDLAGILEAAERGRGVLRCQRFDVLNAVAVGDQVALEVDWAGTLAVALGDLPSGHVLRARIAVFLEFRDGRIVAQRNYDCYERSRSVGEREAG</sequence>
<evidence type="ECO:0000313" key="3">
    <source>
        <dbReference type="Proteomes" id="UP000829494"/>
    </source>
</evidence>
<evidence type="ECO:0000259" key="1">
    <source>
        <dbReference type="Pfam" id="PF12680"/>
    </source>
</evidence>
<reference evidence="2 3" key="1">
    <citation type="submission" date="2022-03" db="EMBL/GenBank/DDBJ databases">
        <title>Complete genome of Streptomyces rimosus ssp. rimosus R7 (=ATCC 10970).</title>
        <authorList>
            <person name="Beganovic S."/>
            <person name="Ruckert C."/>
            <person name="Busche T."/>
            <person name="Kalinowski J."/>
            <person name="Wittmann C."/>
        </authorList>
    </citation>
    <scope>NUCLEOTIDE SEQUENCE [LARGE SCALE GENOMIC DNA]</scope>
    <source>
        <strain evidence="2 3">R7</strain>
    </source>
</reference>
<dbReference type="Gene3D" id="3.10.450.50">
    <property type="match status" value="1"/>
</dbReference>
<feature type="domain" description="SnoaL-like" evidence="1">
    <location>
        <begin position="29"/>
        <end position="141"/>
    </location>
</feature>